<evidence type="ECO:0000313" key="2">
    <source>
        <dbReference type="Proteomes" id="UP001229346"/>
    </source>
</evidence>
<accession>A0ABT9TYT5</accession>
<dbReference type="Proteomes" id="UP001229346">
    <property type="component" value="Unassembled WGS sequence"/>
</dbReference>
<protein>
    <submittedName>
        <fullName evidence="1">Uncharacterized protein</fullName>
    </submittedName>
</protein>
<proteinExistence type="predicted"/>
<organism evidence="1 2">
    <name type="scientific">Paenibacillus harenae</name>
    <dbReference type="NCBI Taxonomy" id="306543"/>
    <lineage>
        <taxon>Bacteria</taxon>
        <taxon>Bacillati</taxon>
        <taxon>Bacillota</taxon>
        <taxon>Bacilli</taxon>
        <taxon>Bacillales</taxon>
        <taxon>Paenibacillaceae</taxon>
        <taxon>Paenibacillus</taxon>
    </lineage>
</organism>
<comment type="caution">
    <text evidence="1">The sequence shown here is derived from an EMBL/GenBank/DDBJ whole genome shotgun (WGS) entry which is preliminary data.</text>
</comment>
<dbReference type="EMBL" id="JAUSSU010000003">
    <property type="protein sequence ID" value="MDQ0112528.1"/>
    <property type="molecule type" value="Genomic_DNA"/>
</dbReference>
<sequence length="65" mass="7579">MIDFLLKWKESRRRENYIGKDGTWATGNRPILCSEPVSSSLAEYLLSFVITFRARGWCKVHIDCI</sequence>
<evidence type="ECO:0000313" key="1">
    <source>
        <dbReference type="EMBL" id="MDQ0112528.1"/>
    </source>
</evidence>
<name>A0ABT9TYT5_PAEHA</name>
<reference evidence="1 2" key="1">
    <citation type="submission" date="2023-07" db="EMBL/GenBank/DDBJ databases">
        <title>Sorghum-associated microbial communities from plants grown in Nebraska, USA.</title>
        <authorList>
            <person name="Schachtman D."/>
        </authorList>
    </citation>
    <scope>NUCLEOTIDE SEQUENCE [LARGE SCALE GENOMIC DNA]</scope>
    <source>
        <strain evidence="1 2">CC482</strain>
    </source>
</reference>
<keyword evidence="2" id="KW-1185">Reference proteome</keyword>
<gene>
    <name evidence="1" type="ORF">J2T15_001963</name>
</gene>